<evidence type="ECO:0000259" key="3">
    <source>
        <dbReference type="Pfam" id="PF17863"/>
    </source>
</evidence>
<evidence type="ECO:0000256" key="1">
    <source>
        <dbReference type="ARBA" id="ARBA00012825"/>
    </source>
</evidence>
<accession>A0AA35MFT4</accession>
<dbReference type="EC" id="6.6.1.1" evidence="1"/>
<dbReference type="Gene3D" id="1.10.8.80">
    <property type="entry name" value="Magnesium chelatase subunit I, C-Terminal domain"/>
    <property type="match status" value="1"/>
</dbReference>
<keyword evidence="5" id="KW-1185">Reference proteome</keyword>
<dbReference type="InterPro" id="IPR041628">
    <property type="entry name" value="ChlI/MoxR_AAA_lid"/>
</dbReference>
<evidence type="ECO:0000313" key="4">
    <source>
        <dbReference type="EMBL" id="CAI6096370.1"/>
    </source>
</evidence>
<dbReference type="Proteomes" id="UP001160390">
    <property type="component" value="Unassembled WGS sequence"/>
</dbReference>
<organism evidence="4 5">
    <name type="scientific">Clonostachys chloroleuca</name>
    <dbReference type="NCBI Taxonomy" id="1926264"/>
    <lineage>
        <taxon>Eukaryota</taxon>
        <taxon>Fungi</taxon>
        <taxon>Dikarya</taxon>
        <taxon>Ascomycota</taxon>
        <taxon>Pezizomycotina</taxon>
        <taxon>Sordariomycetes</taxon>
        <taxon>Hypocreomycetidae</taxon>
        <taxon>Hypocreales</taxon>
        <taxon>Bionectriaceae</taxon>
        <taxon>Clonostachys</taxon>
    </lineage>
</organism>
<dbReference type="PANTHER" id="PTHR11603:SF132">
    <property type="entry name" value="C2H2-TYPE DOMAIN-CONTAINING PROTEIN"/>
    <property type="match status" value="1"/>
</dbReference>
<reference evidence="4" key="1">
    <citation type="submission" date="2023-01" db="EMBL/GenBank/DDBJ databases">
        <authorList>
            <person name="Piombo E."/>
        </authorList>
    </citation>
    <scope>NUCLEOTIDE SEQUENCE</scope>
</reference>
<dbReference type="PANTHER" id="PTHR11603">
    <property type="entry name" value="AAA FAMILY ATPASE"/>
    <property type="match status" value="1"/>
</dbReference>
<dbReference type="AlphaFoldDB" id="A0AA35MFT4"/>
<sequence>MADGSLIGKVQDLSDLELALLISLVSQEHCLISTAPDALNDLVEELQLTATKTFGLSHVVIDCDPDTTLSSFTSALLVPKPQSPTRAPSPFSTRTESYFVSRPKSQSYHPSKPLFPGPLVHIPNVVFAKNFDQAPHAVQIQALELLRSRRIYTRTSVHAAPKQFLFVPVLGAESGGQARVTKHLNDFLFVAHWHDPDDGYINLEEADGGLDAETASTGSVVKKASPLDTPAPSEVLFSEKVSICRWYQEGEPADNLMGEQEISHIAHLSRDVDVDVEVTRYLMNVVSFLRLHRAVAEGVTPTATKHLEQLARCLAPLHDLTFVTPGLVDLAVRKVYLHRISIVTPEKERSMQWGSRLSAVAAVLEDVGPEDVIEDVLEMVTAPL</sequence>
<dbReference type="GO" id="GO:0016851">
    <property type="term" value="F:magnesium chelatase activity"/>
    <property type="evidence" value="ECO:0007669"/>
    <property type="project" value="UniProtKB-EC"/>
</dbReference>
<proteinExistence type="predicted"/>
<name>A0AA35MFT4_9HYPO</name>
<dbReference type="InterPro" id="IPR052041">
    <property type="entry name" value="Nucleic_acid_metab_PIN/TRAM"/>
</dbReference>
<dbReference type="Pfam" id="PF17863">
    <property type="entry name" value="AAA_lid_2"/>
    <property type="match status" value="1"/>
</dbReference>
<comment type="pathway">
    <text evidence="2">Porphyrin-containing compound metabolism.</text>
</comment>
<feature type="domain" description="ChlI/MoxR AAA lid" evidence="3">
    <location>
        <begin position="290"/>
        <end position="349"/>
    </location>
</feature>
<comment type="caution">
    <text evidence="4">The sequence shown here is derived from an EMBL/GenBank/DDBJ whole genome shotgun (WGS) entry which is preliminary data.</text>
</comment>
<gene>
    <name evidence="4" type="ORF">CCHLO57077_00009026</name>
</gene>
<dbReference type="EMBL" id="CABFNP030001282">
    <property type="protein sequence ID" value="CAI6096370.1"/>
    <property type="molecule type" value="Genomic_DNA"/>
</dbReference>
<evidence type="ECO:0000256" key="2">
    <source>
        <dbReference type="ARBA" id="ARBA00023444"/>
    </source>
</evidence>
<evidence type="ECO:0000313" key="5">
    <source>
        <dbReference type="Proteomes" id="UP001160390"/>
    </source>
</evidence>
<protein>
    <recommendedName>
        <fullName evidence="1">magnesium chelatase</fullName>
        <ecNumber evidence="1">6.6.1.1</ecNumber>
    </recommendedName>
</protein>